<reference evidence="2" key="1">
    <citation type="submission" date="2018-01" db="EMBL/GenBank/DDBJ databases">
        <title>An insight into the sialome of Amazonian anophelines.</title>
        <authorList>
            <person name="Ribeiro J.M."/>
            <person name="Scarpassa V."/>
            <person name="Calvo E."/>
        </authorList>
    </citation>
    <scope>NUCLEOTIDE SEQUENCE</scope>
    <source>
        <tissue evidence="2">Salivary glands</tissue>
    </source>
</reference>
<dbReference type="EMBL" id="GGFM01009366">
    <property type="protein sequence ID" value="MBW30117.1"/>
    <property type="molecule type" value="Transcribed_RNA"/>
</dbReference>
<keyword evidence="1" id="KW-1133">Transmembrane helix</keyword>
<keyword evidence="1" id="KW-0472">Membrane</keyword>
<accession>A0A2M3ZNF7</accession>
<proteinExistence type="predicted"/>
<keyword evidence="1" id="KW-0812">Transmembrane</keyword>
<name>A0A2M3ZNF7_9DIPT</name>
<organism evidence="2">
    <name type="scientific">Anopheles braziliensis</name>
    <dbReference type="NCBI Taxonomy" id="58242"/>
    <lineage>
        <taxon>Eukaryota</taxon>
        <taxon>Metazoa</taxon>
        <taxon>Ecdysozoa</taxon>
        <taxon>Arthropoda</taxon>
        <taxon>Hexapoda</taxon>
        <taxon>Insecta</taxon>
        <taxon>Pterygota</taxon>
        <taxon>Neoptera</taxon>
        <taxon>Endopterygota</taxon>
        <taxon>Diptera</taxon>
        <taxon>Nematocera</taxon>
        <taxon>Culicoidea</taxon>
        <taxon>Culicidae</taxon>
        <taxon>Anophelinae</taxon>
        <taxon>Anopheles</taxon>
    </lineage>
</organism>
<dbReference type="AlphaFoldDB" id="A0A2M3ZNF7"/>
<protein>
    <submittedName>
        <fullName evidence="2">Putative secreted peptide</fullName>
    </submittedName>
</protein>
<evidence type="ECO:0000313" key="2">
    <source>
        <dbReference type="EMBL" id="MBW30117.1"/>
    </source>
</evidence>
<feature type="transmembrane region" description="Helical" evidence="1">
    <location>
        <begin position="20"/>
        <end position="46"/>
    </location>
</feature>
<sequence length="165" mass="17764">MNFSPSCSAFGTSMTPSLTAVGLFVASALAAAPVALLPTFVWPAFWDETKGEAALRGEQDCGDTDCCLVPSVAAAVGDVHVAVNREAILKDYAKDSLRGVVVVEVGLQFHSLTNTLLGPRVLDTTPIHRDKDISRTSHTHTPAHKRTHTLTLIDYRQPAPLLRFN</sequence>
<evidence type="ECO:0000256" key="1">
    <source>
        <dbReference type="SAM" id="Phobius"/>
    </source>
</evidence>